<dbReference type="InterPro" id="IPR051996">
    <property type="entry name" value="Cytochrome_P450_78A"/>
</dbReference>
<keyword evidence="7" id="KW-0503">Monooxygenase</keyword>
<dbReference type="GO" id="GO:0004497">
    <property type="term" value="F:monooxygenase activity"/>
    <property type="evidence" value="ECO:0007669"/>
    <property type="project" value="UniProtKB-KW"/>
</dbReference>
<dbReference type="SUPFAM" id="SSF48264">
    <property type="entry name" value="Cytochrome P450"/>
    <property type="match status" value="1"/>
</dbReference>
<keyword evidence="8" id="KW-1133">Transmembrane helix</keyword>
<dbReference type="InterPro" id="IPR036396">
    <property type="entry name" value="Cyt_P450_sf"/>
</dbReference>
<evidence type="ECO:0000313" key="10">
    <source>
        <dbReference type="Proteomes" id="UP000017836"/>
    </source>
</evidence>
<keyword evidence="6" id="KW-0408">Iron</keyword>
<evidence type="ECO:0008006" key="11">
    <source>
        <dbReference type="Google" id="ProtNLM"/>
    </source>
</evidence>
<dbReference type="Gene3D" id="1.10.630.10">
    <property type="entry name" value="Cytochrome P450"/>
    <property type="match status" value="1"/>
</dbReference>
<evidence type="ECO:0000256" key="4">
    <source>
        <dbReference type="ARBA" id="ARBA00022723"/>
    </source>
</evidence>
<organism evidence="9 10">
    <name type="scientific">Amborella trichopoda</name>
    <dbReference type="NCBI Taxonomy" id="13333"/>
    <lineage>
        <taxon>Eukaryota</taxon>
        <taxon>Viridiplantae</taxon>
        <taxon>Streptophyta</taxon>
        <taxon>Embryophyta</taxon>
        <taxon>Tracheophyta</taxon>
        <taxon>Spermatophyta</taxon>
        <taxon>Magnoliopsida</taxon>
        <taxon>Amborellales</taxon>
        <taxon>Amborellaceae</taxon>
        <taxon>Amborella</taxon>
    </lineage>
</organism>
<evidence type="ECO:0000256" key="3">
    <source>
        <dbReference type="ARBA" id="ARBA00022617"/>
    </source>
</evidence>
<evidence type="ECO:0000256" key="5">
    <source>
        <dbReference type="ARBA" id="ARBA00023002"/>
    </source>
</evidence>
<keyword evidence="3" id="KW-0349">Heme</keyword>
<protein>
    <recommendedName>
        <fullName evidence="11">Cytochrome P450</fullName>
    </recommendedName>
</protein>
<gene>
    <name evidence="9" type="ORF">AMTR_s00057p00156490</name>
</gene>
<keyword evidence="8" id="KW-0812">Transmembrane</keyword>
<dbReference type="InterPro" id="IPR001128">
    <property type="entry name" value="Cyt_P450"/>
</dbReference>
<dbReference type="HOGENOM" id="CLU_001570_1_0_1"/>
<dbReference type="GO" id="GO:0016705">
    <property type="term" value="F:oxidoreductase activity, acting on paired donors, with incorporation or reduction of molecular oxygen"/>
    <property type="evidence" value="ECO:0007669"/>
    <property type="project" value="InterPro"/>
</dbReference>
<keyword evidence="4" id="KW-0479">Metal-binding</keyword>
<evidence type="ECO:0000256" key="6">
    <source>
        <dbReference type="ARBA" id="ARBA00023004"/>
    </source>
</evidence>
<keyword evidence="8" id="KW-0472">Membrane</keyword>
<evidence type="ECO:0000256" key="2">
    <source>
        <dbReference type="ARBA" id="ARBA00010617"/>
    </source>
</evidence>
<dbReference type="GO" id="GO:0005506">
    <property type="term" value="F:iron ion binding"/>
    <property type="evidence" value="ECO:0007669"/>
    <property type="project" value="InterPro"/>
</dbReference>
<proteinExistence type="inferred from homology"/>
<dbReference type="Pfam" id="PF00067">
    <property type="entry name" value="p450"/>
    <property type="match status" value="1"/>
</dbReference>
<name>U5D910_AMBTC</name>
<feature type="transmembrane region" description="Helical" evidence="8">
    <location>
        <begin position="12"/>
        <end position="35"/>
    </location>
</feature>
<evidence type="ECO:0000313" key="9">
    <source>
        <dbReference type="EMBL" id="ERN16878.1"/>
    </source>
</evidence>
<accession>U5D910</accession>
<comment type="cofactor">
    <cofactor evidence="1">
        <name>heme</name>
        <dbReference type="ChEBI" id="CHEBI:30413"/>
    </cofactor>
</comment>
<reference evidence="10" key="1">
    <citation type="journal article" date="2013" name="Science">
        <title>The Amborella genome and the evolution of flowering plants.</title>
        <authorList>
            <consortium name="Amborella Genome Project"/>
        </authorList>
    </citation>
    <scope>NUCLEOTIDE SEQUENCE [LARGE SCALE GENOMIC DNA]</scope>
</reference>
<dbReference type="AlphaFoldDB" id="U5D910"/>
<sequence length="334" mass="37961">MAPTFLSFLCPFSLYFLLTIALVHSLSYLVFSWLLTPGGPAWAGKPIGKRRIPGPRGLPVLGSLVQLSYGLSHHKLAEMAAHYNAKKLMALSLGTSPLVVTSDPDVAHELLSSAFFADRPLKQAAHHMMFGRAIGFAPSGPYWRLLRKVSWTHLFSQRSIKAQAQAQARKLGVQRLMSNIMHEARIEGSVCLRKHLQEAAFYDIMHCVFGDRVEVDSKEALELREMVEEGYELLGRFDWCDHLPWLRPMDPLRIRHRSQGLSSRVREWIGRVVKRCTIEVVVESENPGFVHVLLSLSREEKLGDEDVIAVIWVRHLYLCPNRTILLLFLLKNIH</sequence>
<keyword evidence="5" id="KW-0560">Oxidoreductase</keyword>
<evidence type="ECO:0000256" key="8">
    <source>
        <dbReference type="SAM" id="Phobius"/>
    </source>
</evidence>
<dbReference type="EMBL" id="KI392405">
    <property type="protein sequence ID" value="ERN16878.1"/>
    <property type="molecule type" value="Genomic_DNA"/>
</dbReference>
<keyword evidence="10" id="KW-1185">Reference proteome</keyword>
<dbReference type="Gramene" id="ERN16878">
    <property type="protein sequence ID" value="ERN16878"/>
    <property type="gene ID" value="AMTR_s00057p00156490"/>
</dbReference>
<dbReference type="PANTHER" id="PTHR47946">
    <property type="entry name" value="CYTOCHROME P450 78A7-RELATED"/>
    <property type="match status" value="1"/>
</dbReference>
<comment type="similarity">
    <text evidence="2">Belongs to the cytochrome P450 family.</text>
</comment>
<dbReference type="GO" id="GO:0020037">
    <property type="term" value="F:heme binding"/>
    <property type="evidence" value="ECO:0007669"/>
    <property type="project" value="InterPro"/>
</dbReference>
<dbReference type="Proteomes" id="UP000017836">
    <property type="component" value="Unassembled WGS sequence"/>
</dbReference>
<evidence type="ECO:0000256" key="7">
    <source>
        <dbReference type="ARBA" id="ARBA00023033"/>
    </source>
</evidence>
<dbReference type="OMA" id="HEARIEG"/>
<evidence type="ECO:0000256" key="1">
    <source>
        <dbReference type="ARBA" id="ARBA00001971"/>
    </source>
</evidence>
<dbReference type="eggNOG" id="KOG0156">
    <property type="taxonomic scope" value="Eukaryota"/>
</dbReference>